<dbReference type="SUPFAM" id="SSF46785">
    <property type="entry name" value="Winged helix' DNA-binding domain"/>
    <property type="match status" value="1"/>
</dbReference>
<dbReference type="Gene3D" id="1.10.10.10">
    <property type="entry name" value="Winged helix-like DNA-binding domain superfamily/Winged helix DNA-binding domain"/>
    <property type="match status" value="1"/>
</dbReference>
<dbReference type="FunFam" id="1.10.10.10:FF:000001">
    <property type="entry name" value="LysR family transcriptional regulator"/>
    <property type="match status" value="1"/>
</dbReference>
<evidence type="ECO:0000259" key="5">
    <source>
        <dbReference type="PROSITE" id="PS50931"/>
    </source>
</evidence>
<dbReference type="CDD" id="cd05466">
    <property type="entry name" value="PBP2_LTTR_substrate"/>
    <property type="match status" value="1"/>
</dbReference>
<dbReference type="InterPro" id="IPR036388">
    <property type="entry name" value="WH-like_DNA-bd_sf"/>
</dbReference>
<dbReference type="SUPFAM" id="SSF53850">
    <property type="entry name" value="Periplasmic binding protein-like II"/>
    <property type="match status" value="1"/>
</dbReference>
<accession>A0A1W6Z719</accession>
<evidence type="ECO:0000256" key="1">
    <source>
        <dbReference type="ARBA" id="ARBA00009437"/>
    </source>
</evidence>
<dbReference type="InterPro" id="IPR036390">
    <property type="entry name" value="WH_DNA-bd_sf"/>
</dbReference>
<proteinExistence type="inferred from homology"/>
<dbReference type="PRINTS" id="PR00039">
    <property type="entry name" value="HTHLYSR"/>
</dbReference>
<keyword evidence="3" id="KW-0238">DNA-binding</keyword>
<reference evidence="6 7" key="1">
    <citation type="submission" date="2017-05" db="EMBL/GenBank/DDBJ databases">
        <title>Complete and WGS of Bordetella genogroups.</title>
        <authorList>
            <person name="Spilker T."/>
            <person name="LiPuma J."/>
        </authorList>
    </citation>
    <scope>NUCLEOTIDE SEQUENCE [LARGE SCALE GENOMIC DNA]</scope>
    <source>
        <strain evidence="6 7">AU7206</strain>
    </source>
</reference>
<comment type="similarity">
    <text evidence="1">Belongs to the LysR transcriptional regulatory family.</text>
</comment>
<evidence type="ECO:0000313" key="6">
    <source>
        <dbReference type="EMBL" id="ARP92920.1"/>
    </source>
</evidence>
<dbReference type="EMBL" id="CP021111">
    <property type="protein sequence ID" value="ARP92920.1"/>
    <property type="molecule type" value="Genomic_DNA"/>
</dbReference>
<dbReference type="GO" id="GO:0003700">
    <property type="term" value="F:DNA-binding transcription factor activity"/>
    <property type="evidence" value="ECO:0007669"/>
    <property type="project" value="InterPro"/>
</dbReference>
<dbReference type="RefSeq" id="WP_086076757.1">
    <property type="nucleotide sequence ID" value="NZ_CP021111.1"/>
</dbReference>
<dbReference type="InterPro" id="IPR000847">
    <property type="entry name" value="LysR_HTH_N"/>
</dbReference>
<dbReference type="InterPro" id="IPR005119">
    <property type="entry name" value="LysR_subst-bd"/>
</dbReference>
<evidence type="ECO:0000256" key="3">
    <source>
        <dbReference type="ARBA" id="ARBA00023125"/>
    </source>
</evidence>
<feature type="domain" description="HTH lysR-type" evidence="5">
    <location>
        <begin position="1"/>
        <end position="58"/>
    </location>
</feature>
<dbReference type="GO" id="GO:0000976">
    <property type="term" value="F:transcription cis-regulatory region binding"/>
    <property type="evidence" value="ECO:0007669"/>
    <property type="project" value="TreeGrafter"/>
</dbReference>
<dbReference type="STRING" id="463040.CAL15_00110"/>
<dbReference type="AlphaFoldDB" id="A0A1W6Z719"/>
<sequence>MTLKQIQAFYWAATLGNFAAAAARLHITQSSLSKRIAELEDELACALFDRSRKQSVPTAVGERLLPRCRAVLDMMESLERDAGADPDSRALTGICRFGISELSASTWLPRFVDKVRAAHPQLVLAPQVVLTGHLQRLVQRGELDFAIIAGPPSGTALDSQVVAHVPFTWVASPRLAGAGAVLGREDFASLDVLAHPPESGLATAFNSWLTLHNLKVRRTIVCNSLTVITGLTVSSMGISFLPADYVQPLVRQGKLVALRSEPAAPTLAYHMIWLRDDIRPMTRIVKRLILQTIDFSVPNPLWAP</sequence>
<dbReference type="Proteomes" id="UP000194161">
    <property type="component" value="Chromosome"/>
</dbReference>
<keyword evidence="4" id="KW-0804">Transcription</keyword>
<dbReference type="Gene3D" id="3.40.190.10">
    <property type="entry name" value="Periplasmic binding protein-like II"/>
    <property type="match status" value="2"/>
</dbReference>
<protein>
    <recommendedName>
        <fullName evidence="5">HTH lysR-type domain-containing protein</fullName>
    </recommendedName>
</protein>
<keyword evidence="7" id="KW-1185">Reference proteome</keyword>
<dbReference type="PANTHER" id="PTHR30126">
    <property type="entry name" value="HTH-TYPE TRANSCRIPTIONAL REGULATOR"/>
    <property type="match status" value="1"/>
</dbReference>
<evidence type="ECO:0000256" key="4">
    <source>
        <dbReference type="ARBA" id="ARBA00023163"/>
    </source>
</evidence>
<keyword evidence="2" id="KW-0805">Transcription regulation</keyword>
<dbReference type="Pfam" id="PF00126">
    <property type="entry name" value="HTH_1"/>
    <property type="match status" value="1"/>
</dbReference>
<gene>
    <name evidence="6" type="ORF">CAL15_00110</name>
</gene>
<organism evidence="6 7">
    <name type="scientific">Bordetella genomosp. 13</name>
    <dbReference type="NCBI Taxonomy" id="463040"/>
    <lineage>
        <taxon>Bacteria</taxon>
        <taxon>Pseudomonadati</taxon>
        <taxon>Pseudomonadota</taxon>
        <taxon>Betaproteobacteria</taxon>
        <taxon>Burkholderiales</taxon>
        <taxon>Alcaligenaceae</taxon>
        <taxon>Bordetella</taxon>
    </lineage>
</organism>
<name>A0A1W6Z719_9BORD</name>
<dbReference type="OrthoDB" id="8651113at2"/>
<dbReference type="PROSITE" id="PS50931">
    <property type="entry name" value="HTH_LYSR"/>
    <property type="match status" value="1"/>
</dbReference>
<dbReference type="KEGG" id="bgm:CAL15_00110"/>
<evidence type="ECO:0000256" key="2">
    <source>
        <dbReference type="ARBA" id="ARBA00023015"/>
    </source>
</evidence>
<dbReference type="PANTHER" id="PTHR30126:SF94">
    <property type="entry name" value="LYSR FAMILY TRANSCRIPTIONAL REGULATOR"/>
    <property type="match status" value="1"/>
</dbReference>
<evidence type="ECO:0000313" key="7">
    <source>
        <dbReference type="Proteomes" id="UP000194161"/>
    </source>
</evidence>
<dbReference type="Pfam" id="PF03466">
    <property type="entry name" value="LysR_substrate"/>
    <property type="match status" value="1"/>
</dbReference>